<feature type="compositionally biased region" description="Acidic residues" evidence="1">
    <location>
        <begin position="345"/>
        <end position="369"/>
    </location>
</feature>
<dbReference type="RefSeq" id="WP_146975940.1">
    <property type="nucleotide sequence ID" value="NZ_VOSL01000099.1"/>
</dbReference>
<dbReference type="OrthoDB" id="9816769at2"/>
<protein>
    <submittedName>
        <fullName evidence="2">Uncharacterized protein</fullName>
    </submittedName>
</protein>
<feature type="region of interest" description="Disordered" evidence="1">
    <location>
        <begin position="320"/>
        <end position="386"/>
    </location>
</feature>
<sequence length="1075" mass="118052">MPLTSPASRWGARGVVALLATLVLTAPVGSSHAWQPLPEPDTDDLLDWQPLLEPEHRRVLEPGDATLFTAPRHAVVRVQFEPPELASALIVEERVASADGLTTASLPLKPFVLDGGDWLILTSVSHSPTVRVALDGRAGQSVTLSAHTLDHAPPRLYWDWWQRRLHRWLQLAPLAPPPSDLPIAARARVISLAREAQLLHILTHALSEEADLRQAAHHLGRAMLTRAIQRERQPDGRFHARSPIAPNFEPALPDASVSLPTGPSAALRLKPGEDAHLTVDGPARLELGVRALKTPQNAEQISPFALEIFERGHPVHRADFSSGPARFLPDGRPLSTSSSGPLLVGDEDATPDDVPSEDENLDLNGDPELDPASPTRHTGVQEARDDRGTLVSWRRTTSMWVPPGRHHYTLRAAEAELVIDGDIARPRYLLQDVAGRLHNPDWHIQRAEALLTGDESPAAILLRAEIASFLGQLDNARNLLFAARQALDTSAHHAAWITWLEGRLNPDRVQPPEPLLDLIQSELLPPAARRLIGLQAARRNLALGYPELAAATLDALPDDPDGASIDLPLEQALRAETILTGGSRREARWAGFDLLYTAWLRDPIHPDRTDALQSLWWYATYWRDLEPMPEAPLAPSSDAPGDDAKNPENTENTGPPGQPLPPEPTLFLEPLGPADTRTFLASVADRTTLLYRLPHEQPARLSAPPNAPTAAQRLTLIARAAQHPAIAALSLRSGEEPGTFAFLQEKALQAFELLTTTNAALHVQNLSPDPLTEIYSPQPPEDLEWMPSDHIVTPRNYWEADAEGVRFALESPGTTRYVRLHLRPTAAEPSIRLRIDDGANAPRDLVVDASAHLRATYPAPLRLTLQLPPEAQHLEVRAISQNVFVALDQRAAREDRAAEPIPVAVTLPPSPQTLQRLSLLSRQIHDEATLARKRTLQVERAELLMSLGQNALAEVDLYAAAFDFRTPGDVLERARGLIATLRQRADRRWVQLPDASLVHPHALSEHLSDALFEDARRHPAALASCEADLRYGPPAPDLEPACAEVRALANATEAERPDLLVDMARRRSESPRRAD</sequence>
<dbReference type="AlphaFoldDB" id="A0A5C6X6A8"/>
<evidence type="ECO:0000313" key="3">
    <source>
        <dbReference type="Proteomes" id="UP000321046"/>
    </source>
</evidence>
<gene>
    <name evidence="2" type="ORF">FRC96_16150</name>
</gene>
<accession>A0A5C6X6A8</accession>
<name>A0A5C6X6A8_9DELT</name>
<proteinExistence type="predicted"/>
<comment type="caution">
    <text evidence="2">The sequence shown here is derived from an EMBL/GenBank/DDBJ whole genome shotgun (WGS) entry which is preliminary data.</text>
</comment>
<reference evidence="2 3" key="1">
    <citation type="submission" date="2019-08" db="EMBL/GenBank/DDBJ databases">
        <title>Bradymonadales sp. TMQ2.</title>
        <authorList>
            <person name="Liang Q."/>
        </authorList>
    </citation>
    <scope>NUCLEOTIDE SEQUENCE [LARGE SCALE GENOMIC DNA]</scope>
    <source>
        <strain evidence="2 3">TMQ2</strain>
    </source>
</reference>
<evidence type="ECO:0000256" key="1">
    <source>
        <dbReference type="SAM" id="MobiDB-lite"/>
    </source>
</evidence>
<dbReference type="Proteomes" id="UP000321046">
    <property type="component" value="Unassembled WGS sequence"/>
</dbReference>
<organism evidence="2 3">
    <name type="scientific">Lujinxingia vulgaris</name>
    <dbReference type="NCBI Taxonomy" id="2600176"/>
    <lineage>
        <taxon>Bacteria</taxon>
        <taxon>Deltaproteobacteria</taxon>
        <taxon>Bradymonadales</taxon>
        <taxon>Lujinxingiaceae</taxon>
        <taxon>Lujinxingia</taxon>
    </lineage>
</organism>
<dbReference type="EMBL" id="VOSL01000099">
    <property type="protein sequence ID" value="TXD33078.1"/>
    <property type="molecule type" value="Genomic_DNA"/>
</dbReference>
<evidence type="ECO:0000313" key="2">
    <source>
        <dbReference type="EMBL" id="TXD33078.1"/>
    </source>
</evidence>
<feature type="region of interest" description="Disordered" evidence="1">
    <location>
        <begin position="629"/>
        <end position="669"/>
    </location>
</feature>
<feature type="non-terminal residue" evidence="2">
    <location>
        <position position="1075"/>
    </location>
</feature>